<feature type="compositionally biased region" description="Polar residues" evidence="1">
    <location>
        <begin position="343"/>
        <end position="358"/>
    </location>
</feature>
<feature type="compositionally biased region" description="Polar residues" evidence="1">
    <location>
        <begin position="107"/>
        <end position="116"/>
    </location>
</feature>
<reference evidence="2" key="1">
    <citation type="submission" date="2020-11" db="EMBL/GenBank/DDBJ databases">
        <authorList>
            <person name="Tran Van P."/>
        </authorList>
    </citation>
    <scope>NUCLEOTIDE SEQUENCE</scope>
</reference>
<feature type="compositionally biased region" description="Polar residues" evidence="1">
    <location>
        <begin position="245"/>
        <end position="258"/>
    </location>
</feature>
<accession>A0A7R9K7F7</accession>
<name>A0A7R9K7F7_TIMGE</name>
<organism evidence="2">
    <name type="scientific">Timema genevievae</name>
    <name type="common">Walking stick</name>
    <dbReference type="NCBI Taxonomy" id="629358"/>
    <lineage>
        <taxon>Eukaryota</taxon>
        <taxon>Metazoa</taxon>
        <taxon>Ecdysozoa</taxon>
        <taxon>Arthropoda</taxon>
        <taxon>Hexapoda</taxon>
        <taxon>Insecta</taxon>
        <taxon>Pterygota</taxon>
        <taxon>Neoptera</taxon>
        <taxon>Polyneoptera</taxon>
        <taxon>Phasmatodea</taxon>
        <taxon>Timematodea</taxon>
        <taxon>Timematoidea</taxon>
        <taxon>Timematidae</taxon>
        <taxon>Timema</taxon>
    </lineage>
</organism>
<feature type="compositionally biased region" description="Low complexity" evidence="1">
    <location>
        <begin position="694"/>
        <end position="708"/>
    </location>
</feature>
<feature type="compositionally biased region" description="Polar residues" evidence="1">
    <location>
        <begin position="674"/>
        <end position="687"/>
    </location>
</feature>
<evidence type="ECO:0000313" key="2">
    <source>
        <dbReference type="EMBL" id="CAD7609239.1"/>
    </source>
</evidence>
<protein>
    <submittedName>
        <fullName evidence="2">Uncharacterized protein</fullName>
    </submittedName>
</protein>
<feature type="compositionally biased region" description="Polar residues" evidence="1">
    <location>
        <begin position="604"/>
        <end position="613"/>
    </location>
</feature>
<feature type="region of interest" description="Disordered" evidence="1">
    <location>
        <begin position="107"/>
        <end position="129"/>
    </location>
</feature>
<feature type="compositionally biased region" description="Low complexity" evidence="1">
    <location>
        <begin position="662"/>
        <end position="673"/>
    </location>
</feature>
<evidence type="ECO:0000256" key="1">
    <source>
        <dbReference type="SAM" id="MobiDB-lite"/>
    </source>
</evidence>
<feature type="compositionally biased region" description="Polar residues" evidence="1">
    <location>
        <begin position="306"/>
        <end position="321"/>
    </location>
</feature>
<feature type="region of interest" description="Disordered" evidence="1">
    <location>
        <begin position="236"/>
        <end position="366"/>
    </location>
</feature>
<dbReference type="AlphaFoldDB" id="A0A7R9K7F7"/>
<sequence length="736" mass="81539">MQQILGDEEGETLSLYSCSYPSADDKTGASSTPNVWENRLRFRKSLSCTERWVEASIQYTKVQTRPPSSACDEVGQEQELVLYPQSLENASTTKLSDIEPNQNTISEKSLCDNSTAPEDHPLGENGSILTPDSPIHVTTCLDQVSDKPLVYKTLKETDNQAELLKSDCFGSHLSREKLNHSNTEQPLIESILSPSSRKESVLAIYINKLRPYLSEAGDNDSEISVGIPSSRPIACKNSKKHKVGSSASLDNGNVQLKESSQKKEHLSLKRSNDASISSPCKKQKLVEEIEAQVSEEESTSPSRSSIDLNTSNVKMSGTNSPAVPKGRLNATLPPSEHPDVVSSKGNSPLISRRTNGNKCTLEREDPRNISFSPEEFIYSDSVCSKSAATSKCKNKHTDKTENSREDMIEKIKSSVFLNYMKSGPRNAHETYDGDSAPNVPKRKKRHCLVMDISDKGGKQSIEQNGSTGEEGEKSDHEISELLYQENRTKPCSPITAVSTNSQFFNIERKSNTHEKLSTNNVYKRQSEASFTTLGCEEETTPGTLPRSDTEMMDDNIEKRCLKEVLDSSSCISSHKQDCKELAGRKEKIHFEDKIDARHSSIFPSANESVSSKPQHQRQDLDDASKSCSKITYVNKSKSLGSLCEYSSSLTQKPTNRVKKSSIKSQSKTSTSQKENSQPTLVETSSNNETREHSSLLSESNNSGISEESISLDDSETWSDWCRRVESKALLAYLSYP</sequence>
<feature type="region of interest" description="Disordered" evidence="1">
    <location>
        <begin position="453"/>
        <end position="475"/>
    </location>
</feature>
<dbReference type="EMBL" id="OE846201">
    <property type="protein sequence ID" value="CAD7609239.1"/>
    <property type="molecule type" value="Genomic_DNA"/>
</dbReference>
<feature type="region of interest" description="Disordered" evidence="1">
    <location>
        <begin position="654"/>
        <end position="716"/>
    </location>
</feature>
<feature type="region of interest" description="Disordered" evidence="1">
    <location>
        <begin position="604"/>
        <end position="625"/>
    </location>
</feature>
<proteinExistence type="predicted"/>
<feature type="compositionally biased region" description="Basic and acidic residues" evidence="1">
    <location>
        <begin position="259"/>
        <end position="272"/>
    </location>
</feature>
<gene>
    <name evidence="2" type="ORF">TGEB3V08_LOCUS10511</name>
</gene>
<feature type="compositionally biased region" description="Acidic residues" evidence="1">
    <location>
        <begin position="288"/>
        <end position="298"/>
    </location>
</feature>